<dbReference type="PANTHER" id="PTHR30621:SF0">
    <property type="entry name" value="BIFUNCTIONAL GLUTAMINE SYNTHETASE ADENYLYLTRANSFERASE_ADENYLYL-REMOVING ENZYME"/>
    <property type="match status" value="1"/>
</dbReference>
<evidence type="ECO:0000313" key="11">
    <source>
        <dbReference type="Proteomes" id="UP000245812"/>
    </source>
</evidence>
<dbReference type="Proteomes" id="UP000245812">
    <property type="component" value="Unassembled WGS sequence"/>
</dbReference>
<evidence type="ECO:0000259" key="9">
    <source>
        <dbReference type="Pfam" id="PF08335"/>
    </source>
</evidence>
<dbReference type="GO" id="GO:0000287">
    <property type="term" value="F:magnesium ion binding"/>
    <property type="evidence" value="ECO:0007669"/>
    <property type="project" value="UniProtKB-UniRule"/>
</dbReference>
<dbReference type="Pfam" id="PF03710">
    <property type="entry name" value="GlnE"/>
    <property type="match status" value="2"/>
</dbReference>
<feature type="domain" description="PII-uridylyltransferase/Glutamine-synthetase adenylyltransferase" evidence="9">
    <location>
        <begin position="336"/>
        <end position="474"/>
    </location>
</feature>
<comment type="similarity">
    <text evidence="7">Belongs to the GlnE family.</text>
</comment>
<dbReference type="GO" id="GO:0016874">
    <property type="term" value="F:ligase activity"/>
    <property type="evidence" value="ECO:0007669"/>
    <property type="project" value="UniProtKB-KW"/>
</dbReference>
<dbReference type="GO" id="GO:0008882">
    <property type="term" value="F:[glutamate-ammonia-ligase] adenylyltransferase activity"/>
    <property type="evidence" value="ECO:0007669"/>
    <property type="project" value="UniProtKB-UniRule"/>
</dbReference>
<comment type="catalytic activity">
    <reaction evidence="7">
        <text>[glutamine synthetase]-O(4)-(5'-adenylyl)-L-tyrosine + phosphate = [glutamine synthetase]-L-tyrosine + ADP</text>
        <dbReference type="Rhea" id="RHEA:43716"/>
        <dbReference type="Rhea" id="RHEA-COMP:10660"/>
        <dbReference type="Rhea" id="RHEA-COMP:10661"/>
        <dbReference type="ChEBI" id="CHEBI:43474"/>
        <dbReference type="ChEBI" id="CHEBI:46858"/>
        <dbReference type="ChEBI" id="CHEBI:83624"/>
        <dbReference type="ChEBI" id="CHEBI:456216"/>
        <dbReference type="EC" id="2.7.7.89"/>
    </reaction>
</comment>
<sequence length="981" mass="106421">MAREPDCNRTEMNRMLGPGKGLVAVHPAPLRHNGPMSAPESPALRALVDDRYAELAARCRAAGVPLHDDAGVAERIRRTLAASDFAFETWRSQPQLLAPQGLERLRASADAGTRVDALRLPEDEAAALAALRRFRHAEALRLVFRDVNGLDDLAETLSATTVLYEALLGAALEWSERALAARFGQARDAQGEPQRLVVVGFGKLGGGELNFSSDIDLVLAYPHGGHSDGARPLDNSEYFVRLGRQLVRLLNEPTVDGICARVDLRLRPFGNAGRLALSFAAMEQYYQSEGRDWERYAWIKARPVAGDRLAGKRLQELLRPFVYRKYLDYTAFAGLREMKALIDAEVARKDLADNLKLGPGGIREIEFIVQLVQLIRGGREPSLRVRGLLPALAACEARGHIPAARAKALREAYAFLRRLENRVQMLRDAQTHDIPDDALGRERIARGLGYADWAPLAAELARHRAVVSEEFAAVLMPQGGRSAGAAVADAALWQRVCAESLDAAALEASGFVPGGEAAEALLKLPQAATVRAMSPRSRERLDRLMPQLLAAARASAAPVPCLLRLCRLVQAVARRSSYLALLEEQPAARARLAKLFAGSAFLAERVIAQPLLLDDVLDPRIDQLPLKRADIGAEIARVLGTLDEREAEAELERLNELKSSLAFRLGLAFSDGRADAVATARRLAALAESVVGAVLALAERELAAQHGRLPGEGSGFAVLGYGSLGGEELGFASDLDLVFVYDGARAAAGSDGARPLEGSRWYQRLAQRVLNWLTVLTRAGRLYEVDARLRPDGSKGLLVSSLDAFVAYQRGRAWTWEHQALLRARPVAGDAALQAALAQVRRGVLAAPRERAAVFAEVGGMRRRWRAERDRSNARELDLKQGAGMLLDIEFALQGLVLAHAAERPALLATTANAALIEACRAAGLLDPAQARQLAEAHAELLRRALACTLDLRPRIAPRSAALERIAGEVRAVVAELGFVF</sequence>
<dbReference type="NCBIfam" id="NF008292">
    <property type="entry name" value="PRK11072.1"/>
    <property type="match status" value="1"/>
</dbReference>
<dbReference type="FunFam" id="3.30.460.10:FF:000009">
    <property type="entry name" value="Bifunctional glutamine synthetase adenylyltransferase/adenylyl-removing enzyme"/>
    <property type="match status" value="1"/>
</dbReference>
<gene>
    <name evidence="7" type="primary">glnE</name>
    <name evidence="10" type="ORF">C7456_10751</name>
</gene>
<dbReference type="Pfam" id="PF08335">
    <property type="entry name" value="GlnD_UR_UTase"/>
    <property type="match status" value="2"/>
</dbReference>
<dbReference type="InterPro" id="IPR023057">
    <property type="entry name" value="GlnE"/>
</dbReference>
<dbReference type="GO" id="GO:0047388">
    <property type="term" value="F:[glutamine synthetase]-adenylyl-L-tyrosine phosphorylase activity"/>
    <property type="evidence" value="ECO:0007669"/>
    <property type="project" value="UniProtKB-EC"/>
</dbReference>
<evidence type="ECO:0000256" key="6">
    <source>
        <dbReference type="ARBA" id="ARBA00023268"/>
    </source>
</evidence>
<feature type="domain" description="Glutamate-ammonia ligase adenylyltransferase repeated" evidence="8">
    <location>
        <begin position="591"/>
        <end position="838"/>
    </location>
</feature>
<dbReference type="InterPro" id="IPR005190">
    <property type="entry name" value="GlnE_rpt_dom"/>
</dbReference>
<proteinExistence type="inferred from homology"/>
<dbReference type="EC" id="2.7.7.89" evidence="7"/>
<evidence type="ECO:0000256" key="2">
    <source>
        <dbReference type="ARBA" id="ARBA00022695"/>
    </source>
</evidence>
<accession>A0A316I1Z5</accession>
<dbReference type="GO" id="GO:0000820">
    <property type="term" value="P:regulation of glutamine family amino acid metabolic process"/>
    <property type="evidence" value="ECO:0007669"/>
    <property type="project" value="UniProtKB-UniRule"/>
</dbReference>
<evidence type="ECO:0000256" key="5">
    <source>
        <dbReference type="ARBA" id="ARBA00022842"/>
    </source>
</evidence>
<dbReference type="Gene3D" id="3.30.460.10">
    <property type="entry name" value="Beta Polymerase, domain 2"/>
    <property type="match status" value="2"/>
</dbReference>
<keyword evidence="11" id="KW-1185">Reference proteome</keyword>
<dbReference type="EC" id="2.7.7.42" evidence="7"/>
<dbReference type="Gene3D" id="1.20.120.330">
    <property type="entry name" value="Nucleotidyltransferases domain 2"/>
    <property type="match status" value="2"/>
</dbReference>
<dbReference type="InterPro" id="IPR013546">
    <property type="entry name" value="PII_UdlTrfase/GS_AdlTrfase"/>
</dbReference>
<feature type="region of interest" description="Adenylyl transferase" evidence="7">
    <location>
        <begin position="488"/>
        <end position="981"/>
    </location>
</feature>
<keyword evidence="2 7" id="KW-0548">Nucleotidyltransferase</keyword>
<comment type="function">
    <text evidence="7">Involved in the regulation of glutamine synthetase GlnA, a key enzyme in the process to assimilate ammonia. When cellular nitrogen levels are high, the C-terminal adenylyl transferase (AT) inactivates GlnA by covalent transfer of an adenylyl group from ATP to specific tyrosine residue of GlnA, thus reducing its activity. Conversely, when nitrogen levels are low, the N-terminal adenylyl removase (AR) activates GlnA by removing the adenylyl group by phosphorolysis, increasing its activity. The regulatory region of GlnE binds the signal transduction protein PII (GlnB) which indicates the nitrogen status of the cell.</text>
</comment>
<name>A0A316I1Z5_9GAMM</name>
<dbReference type="FunFam" id="1.20.120.330:FF:000005">
    <property type="entry name" value="Bifunctional glutamine synthetase adenylyltransferase/adenylyl-removing enzyme"/>
    <property type="match status" value="1"/>
</dbReference>
<keyword evidence="5 7" id="KW-0460">Magnesium</keyword>
<dbReference type="PANTHER" id="PTHR30621">
    <property type="entry name" value="GLUTAMINE SYNTHETASE ADENYLYLTRANSFERASE"/>
    <property type="match status" value="1"/>
</dbReference>
<feature type="domain" description="Glutamate-ammonia ligase adenylyltransferase repeated" evidence="8">
    <location>
        <begin position="74"/>
        <end position="313"/>
    </location>
</feature>
<feature type="region of interest" description="Adenylyl removase" evidence="7">
    <location>
        <begin position="1"/>
        <end position="478"/>
    </location>
</feature>
<keyword evidence="4 7" id="KW-0067">ATP-binding</keyword>
<keyword evidence="1 7" id="KW-0808">Transferase</keyword>
<protein>
    <recommendedName>
        <fullName evidence="7">Bifunctional glutamine synthetase adenylyltransferase/adenylyl-removing enzyme</fullName>
    </recommendedName>
    <alternativeName>
        <fullName evidence="7">ATP:glutamine synthetase adenylyltransferase</fullName>
    </alternativeName>
    <alternativeName>
        <fullName evidence="7">ATase</fullName>
    </alternativeName>
    <domain>
        <recommendedName>
            <fullName evidence="7">Glutamine synthetase adenylyl-L-tyrosine phosphorylase</fullName>
            <ecNumber evidence="7">2.7.7.89</ecNumber>
        </recommendedName>
        <alternativeName>
            <fullName evidence="7">Adenylyl removase</fullName>
            <shortName evidence="7">AR</shortName>
            <shortName evidence="7">AT-N</shortName>
        </alternativeName>
    </domain>
    <domain>
        <recommendedName>
            <fullName evidence="7">Glutamine synthetase adenylyl transferase</fullName>
            <ecNumber evidence="7">2.7.7.42</ecNumber>
        </recommendedName>
        <alternativeName>
            <fullName evidence="7">Adenylyl transferase</fullName>
            <shortName evidence="7">AT</shortName>
            <shortName evidence="7">AT-C</shortName>
        </alternativeName>
    </domain>
</protein>
<dbReference type="HAMAP" id="MF_00802">
    <property type="entry name" value="GlnE"/>
    <property type="match status" value="1"/>
</dbReference>
<evidence type="ECO:0000256" key="1">
    <source>
        <dbReference type="ARBA" id="ARBA00022679"/>
    </source>
</evidence>
<dbReference type="GO" id="GO:0005524">
    <property type="term" value="F:ATP binding"/>
    <property type="evidence" value="ECO:0007669"/>
    <property type="project" value="UniProtKB-UniRule"/>
</dbReference>
<evidence type="ECO:0000256" key="7">
    <source>
        <dbReference type="HAMAP-Rule" id="MF_00802"/>
    </source>
</evidence>
<dbReference type="EMBL" id="QGHC01000007">
    <property type="protein sequence ID" value="PWK86660.1"/>
    <property type="molecule type" value="Genomic_DNA"/>
</dbReference>
<keyword evidence="6 7" id="KW-0511">Multifunctional enzyme</keyword>
<comment type="catalytic activity">
    <reaction evidence="7">
        <text>[glutamine synthetase]-L-tyrosine + ATP = [glutamine synthetase]-O(4)-(5'-adenylyl)-L-tyrosine + diphosphate</text>
        <dbReference type="Rhea" id="RHEA:18589"/>
        <dbReference type="Rhea" id="RHEA-COMP:10660"/>
        <dbReference type="Rhea" id="RHEA-COMP:10661"/>
        <dbReference type="ChEBI" id="CHEBI:30616"/>
        <dbReference type="ChEBI" id="CHEBI:33019"/>
        <dbReference type="ChEBI" id="CHEBI:46858"/>
        <dbReference type="ChEBI" id="CHEBI:83624"/>
        <dbReference type="EC" id="2.7.7.42"/>
    </reaction>
</comment>
<evidence type="ECO:0000256" key="3">
    <source>
        <dbReference type="ARBA" id="ARBA00022741"/>
    </source>
</evidence>
<organism evidence="10 11">
    <name type="scientific">Fulvimonas soli</name>
    <dbReference type="NCBI Taxonomy" id="155197"/>
    <lineage>
        <taxon>Bacteria</taxon>
        <taxon>Pseudomonadati</taxon>
        <taxon>Pseudomonadota</taxon>
        <taxon>Gammaproteobacteria</taxon>
        <taxon>Lysobacterales</taxon>
        <taxon>Rhodanobacteraceae</taxon>
        <taxon>Fulvimonas</taxon>
    </lineage>
</organism>
<comment type="cofactor">
    <cofactor evidence="7">
        <name>Mg(2+)</name>
        <dbReference type="ChEBI" id="CHEBI:18420"/>
    </cofactor>
</comment>
<dbReference type="GO" id="GO:0005829">
    <property type="term" value="C:cytosol"/>
    <property type="evidence" value="ECO:0007669"/>
    <property type="project" value="TreeGrafter"/>
</dbReference>
<dbReference type="SUPFAM" id="SSF81593">
    <property type="entry name" value="Nucleotidyltransferase substrate binding subunit/domain"/>
    <property type="match status" value="2"/>
</dbReference>
<reference evidence="10 11" key="1">
    <citation type="submission" date="2018-05" db="EMBL/GenBank/DDBJ databases">
        <title>Genomic Encyclopedia of Type Strains, Phase IV (KMG-IV): sequencing the most valuable type-strain genomes for metagenomic binning, comparative biology and taxonomic classification.</title>
        <authorList>
            <person name="Goeker M."/>
        </authorList>
    </citation>
    <scope>NUCLEOTIDE SEQUENCE [LARGE SCALE GENOMIC DNA]</scope>
    <source>
        <strain evidence="10 11">DSM 14263</strain>
    </source>
</reference>
<dbReference type="CDD" id="cd05401">
    <property type="entry name" value="NT_GlnE_GlnD_like"/>
    <property type="match status" value="2"/>
</dbReference>
<dbReference type="AlphaFoldDB" id="A0A316I1Z5"/>
<keyword evidence="10" id="KW-0436">Ligase</keyword>
<dbReference type="Gene3D" id="1.20.120.1510">
    <property type="match status" value="1"/>
</dbReference>
<keyword evidence="3 7" id="KW-0547">Nucleotide-binding</keyword>
<evidence type="ECO:0000256" key="4">
    <source>
        <dbReference type="ARBA" id="ARBA00022840"/>
    </source>
</evidence>
<dbReference type="SUPFAM" id="SSF81301">
    <property type="entry name" value="Nucleotidyltransferase"/>
    <property type="match status" value="2"/>
</dbReference>
<feature type="domain" description="PII-uridylyltransferase/Glutamine-synthetase adenylyltransferase" evidence="9">
    <location>
        <begin position="862"/>
        <end position="943"/>
    </location>
</feature>
<comment type="caution">
    <text evidence="10">The sequence shown here is derived from an EMBL/GenBank/DDBJ whole genome shotgun (WGS) entry which is preliminary data.</text>
</comment>
<evidence type="ECO:0000313" key="10">
    <source>
        <dbReference type="EMBL" id="PWK86660.1"/>
    </source>
</evidence>
<dbReference type="InterPro" id="IPR043519">
    <property type="entry name" value="NT_sf"/>
</dbReference>
<evidence type="ECO:0000259" key="8">
    <source>
        <dbReference type="Pfam" id="PF03710"/>
    </source>
</evidence>